<evidence type="ECO:0000256" key="1">
    <source>
        <dbReference type="PROSITE-ProRule" id="PRU00042"/>
    </source>
</evidence>
<dbReference type="Proteomes" id="UP000030671">
    <property type="component" value="Unassembled WGS sequence"/>
</dbReference>
<dbReference type="InParanoid" id="W4JZ17"/>
<keyword evidence="1" id="KW-0479">Metal-binding</keyword>
<evidence type="ECO:0000313" key="4">
    <source>
        <dbReference type="EMBL" id="ETW78315.1"/>
    </source>
</evidence>
<evidence type="ECO:0000259" key="3">
    <source>
        <dbReference type="PROSITE" id="PS50157"/>
    </source>
</evidence>
<feature type="compositionally biased region" description="Pro residues" evidence="2">
    <location>
        <begin position="190"/>
        <end position="207"/>
    </location>
</feature>
<feature type="region of interest" description="Disordered" evidence="2">
    <location>
        <begin position="26"/>
        <end position="46"/>
    </location>
</feature>
<feature type="domain" description="C2H2-type" evidence="3">
    <location>
        <begin position="320"/>
        <end position="352"/>
    </location>
</feature>
<feature type="region of interest" description="Disordered" evidence="2">
    <location>
        <begin position="71"/>
        <end position="317"/>
    </location>
</feature>
<dbReference type="PROSITE" id="PS50157">
    <property type="entry name" value="ZINC_FINGER_C2H2_2"/>
    <property type="match status" value="1"/>
</dbReference>
<name>W4JZ17_HETIT</name>
<keyword evidence="1" id="KW-0863">Zinc-finger</keyword>
<dbReference type="HOGENOM" id="CLU_035919_0_0_1"/>
<keyword evidence="1" id="KW-0862">Zinc</keyword>
<dbReference type="GeneID" id="20677871"/>
<dbReference type="EMBL" id="KI925462">
    <property type="protein sequence ID" value="ETW78315.1"/>
    <property type="molecule type" value="Genomic_DNA"/>
</dbReference>
<proteinExistence type="predicted"/>
<feature type="compositionally biased region" description="Polar residues" evidence="2">
    <location>
        <begin position="29"/>
        <end position="46"/>
    </location>
</feature>
<organism evidence="4 5">
    <name type="scientific">Heterobasidion irregulare (strain TC 32-1)</name>
    <dbReference type="NCBI Taxonomy" id="747525"/>
    <lineage>
        <taxon>Eukaryota</taxon>
        <taxon>Fungi</taxon>
        <taxon>Dikarya</taxon>
        <taxon>Basidiomycota</taxon>
        <taxon>Agaricomycotina</taxon>
        <taxon>Agaricomycetes</taxon>
        <taxon>Russulales</taxon>
        <taxon>Bondarzewiaceae</taxon>
        <taxon>Heterobasidion</taxon>
        <taxon>Heterobasidion annosum species complex</taxon>
    </lineage>
</organism>
<feature type="compositionally biased region" description="Pro residues" evidence="2">
    <location>
        <begin position="170"/>
        <end position="183"/>
    </location>
</feature>
<protein>
    <recommendedName>
        <fullName evidence="3">C2H2-type domain-containing protein</fullName>
    </recommendedName>
</protein>
<dbReference type="GO" id="GO:0008270">
    <property type="term" value="F:zinc ion binding"/>
    <property type="evidence" value="ECO:0007669"/>
    <property type="project" value="UniProtKB-KW"/>
</dbReference>
<gene>
    <name evidence="4" type="ORF">HETIRDRAFT_479489</name>
</gene>
<dbReference type="AlphaFoldDB" id="W4JZ17"/>
<evidence type="ECO:0000313" key="5">
    <source>
        <dbReference type="Proteomes" id="UP000030671"/>
    </source>
</evidence>
<reference evidence="4 5" key="1">
    <citation type="journal article" date="2012" name="New Phytol.">
        <title>Insight into trade-off between wood decay and parasitism from the genome of a fungal forest pathogen.</title>
        <authorList>
            <person name="Olson A."/>
            <person name="Aerts A."/>
            <person name="Asiegbu F."/>
            <person name="Belbahri L."/>
            <person name="Bouzid O."/>
            <person name="Broberg A."/>
            <person name="Canback B."/>
            <person name="Coutinho P.M."/>
            <person name="Cullen D."/>
            <person name="Dalman K."/>
            <person name="Deflorio G."/>
            <person name="van Diepen L.T."/>
            <person name="Dunand C."/>
            <person name="Duplessis S."/>
            <person name="Durling M."/>
            <person name="Gonthier P."/>
            <person name="Grimwood J."/>
            <person name="Fossdal C.G."/>
            <person name="Hansson D."/>
            <person name="Henrissat B."/>
            <person name="Hietala A."/>
            <person name="Himmelstrand K."/>
            <person name="Hoffmeister D."/>
            <person name="Hogberg N."/>
            <person name="James T.Y."/>
            <person name="Karlsson M."/>
            <person name="Kohler A."/>
            <person name="Kues U."/>
            <person name="Lee Y.H."/>
            <person name="Lin Y.C."/>
            <person name="Lind M."/>
            <person name="Lindquist E."/>
            <person name="Lombard V."/>
            <person name="Lucas S."/>
            <person name="Lunden K."/>
            <person name="Morin E."/>
            <person name="Murat C."/>
            <person name="Park J."/>
            <person name="Raffaello T."/>
            <person name="Rouze P."/>
            <person name="Salamov A."/>
            <person name="Schmutz J."/>
            <person name="Solheim H."/>
            <person name="Stahlberg J."/>
            <person name="Velez H."/>
            <person name="de Vries R.P."/>
            <person name="Wiebenga A."/>
            <person name="Woodward S."/>
            <person name="Yakovlev I."/>
            <person name="Garbelotto M."/>
            <person name="Martin F."/>
            <person name="Grigoriev I.V."/>
            <person name="Stenlid J."/>
        </authorList>
    </citation>
    <scope>NUCLEOTIDE SEQUENCE [LARGE SCALE GENOMIC DNA]</scope>
    <source>
        <strain evidence="4 5">TC 32-1</strain>
    </source>
</reference>
<dbReference type="SMART" id="SM00355">
    <property type="entry name" value="ZnF_C2H2"/>
    <property type="match status" value="2"/>
</dbReference>
<accession>W4JZ17</accession>
<evidence type="ECO:0000256" key="2">
    <source>
        <dbReference type="SAM" id="MobiDB-lite"/>
    </source>
</evidence>
<dbReference type="RefSeq" id="XP_009550294.1">
    <property type="nucleotide sequence ID" value="XM_009551999.1"/>
</dbReference>
<dbReference type="InterPro" id="IPR013087">
    <property type="entry name" value="Znf_C2H2_type"/>
</dbReference>
<keyword evidence="5" id="KW-1185">Reference proteome</keyword>
<sequence length="411" mass="45393">MTPPPDYLPTSAELVNTLRTPTPYFRPSYQASSQSWPPLHVPSTSTDSHWMPLASTGAQSFLSQFAAPTFANAPSSGPLSPPIWYSQGPYTHPSLAPPVQMPTPDVSSVGPSRVRRPHKRLQPYYRDEGNYAPPTSLPGFLVAGPSSQFQEPPVAGPSRPRQPRHRHRSPPAPSLPPPSPYPSNPHQSYPSPPFPTPPLLCTPPSPINPLAFNRAQKRKRQRADDEDEDEVQRPRRRKQGPSRPEQISATCQVGCAPHGVQPPQHITFANDEPEEDLRPQAAPKRVNRRVVGPRKASTSSTPAPKRNQPKGKPEAVKNRYPCPIAGCPCDFTSTSDMKRHVGTARSHQGFRDGADWPAFITEHALQDCHLLHYCDICDVERKASMRLDALIRHRRDSQNHLDKVAASGQSA</sequence>
<dbReference type="KEGG" id="hir:HETIRDRAFT_479489"/>